<evidence type="ECO:0000256" key="1">
    <source>
        <dbReference type="ARBA" id="ARBA00004370"/>
    </source>
</evidence>
<name>A0A4R5V3M9_9BACT</name>
<sequence length="701" mass="78134">MNIKRSIVLRVRVVFILIALATAAIPLRIAKIQVEEGDKWREKAQTINFQYREVPATRGNIYAGDGSLLATSLPFYRVALDPTMAKKSLFDSGIDSLANHLSAYYRDKSAKAYKRMITDARLEKKRYIVLNRRQVGYQDMQKMAEWPIFREGRLGGGVLFEKVEKRYRPFNSLASRTVGFVNQDEYGAGIEYSFNEYLKGRDGKALFQRIAGGSWKPVFDAEDIKPEDGFDVITTLDVNIQDVAETALLRQLEDRDAAFGSVIVMEVKTGKIKAIANLQKNKNGRGYGENYNFAIGDQGNTEPGSTFKLFSMLALLEENKVSLEEKIETGNGAHRFYNQVMRDAKNGGYGTITIREAFEKSSNVAISKLVDMHFGSSPSKFLGYLDQVGLREPFDFQLAGEGKPFFKKPGENDWYGTSLPWISIGYESKLNPIHTLALYNAVANEGKMVKPYLIQAIVRGNKIERQWDTEVIRKKIASEKTVKQLQELLEGVVVRGTAKNIANAEYAIAGKTGTAQKLENGRYTKRYYTSFAGYFPADRPKYSMIVVIDSPTGFAAYGGDVSAPVFKEIADKIYAVDLELNPSSQDLIAIEEKSSNTPFVKAGKADEIHQILEKLGVPSAPVQPEEWVKVVANQNQINWKTNDTDAATVPDVSGLSLRDALFILENKGIRVNYSGRGIVKSQSLNPGTPLQSNTIIKLELG</sequence>
<dbReference type="Pfam" id="PF00905">
    <property type="entry name" value="Transpeptidase"/>
    <property type="match status" value="1"/>
</dbReference>
<keyword evidence="2" id="KW-0121">Carboxypeptidase</keyword>
<gene>
    <name evidence="5" type="ORF">E1898_07295</name>
</gene>
<keyword evidence="6" id="KW-1185">Reference proteome</keyword>
<dbReference type="InterPro" id="IPR005311">
    <property type="entry name" value="PBP_dimer"/>
</dbReference>
<evidence type="ECO:0000313" key="5">
    <source>
        <dbReference type="EMBL" id="TDK46115.1"/>
    </source>
</evidence>
<feature type="domain" description="PASTA" evidence="4">
    <location>
        <begin position="643"/>
        <end position="701"/>
    </location>
</feature>
<dbReference type="InterPro" id="IPR050515">
    <property type="entry name" value="Beta-lactam/transpept"/>
</dbReference>
<dbReference type="PROSITE" id="PS51178">
    <property type="entry name" value="PASTA"/>
    <property type="match status" value="1"/>
</dbReference>
<dbReference type="GO" id="GO:0004180">
    <property type="term" value="F:carboxypeptidase activity"/>
    <property type="evidence" value="ECO:0007669"/>
    <property type="project" value="UniProtKB-KW"/>
</dbReference>
<protein>
    <submittedName>
        <fullName evidence="5">PASTA domain-containing protein</fullName>
    </submittedName>
</protein>
<evidence type="ECO:0000256" key="2">
    <source>
        <dbReference type="ARBA" id="ARBA00022645"/>
    </source>
</evidence>
<evidence type="ECO:0000313" key="6">
    <source>
        <dbReference type="Proteomes" id="UP000295438"/>
    </source>
</evidence>
<dbReference type="GO" id="GO:0071555">
    <property type="term" value="P:cell wall organization"/>
    <property type="evidence" value="ECO:0007669"/>
    <property type="project" value="TreeGrafter"/>
</dbReference>
<dbReference type="Gene3D" id="3.90.1310.10">
    <property type="entry name" value="Penicillin-binding protein 2a (Domain 2)"/>
    <property type="match status" value="1"/>
</dbReference>
<dbReference type="GO" id="GO:0005886">
    <property type="term" value="C:plasma membrane"/>
    <property type="evidence" value="ECO:0007669"/>
    <property type="project" value="TreeGrafter"/>
</dbReference>
<dbReference type="Gene3D" id="3.30.10.20">
    <property type="match status" value="1"/>
</dbReference>
<dbReference type="Gene3D" id="3.30.450.330">
    <property type="match status" value="1"/>
</dbReference>
<dbReference type="EMBL" id="SMUW01000031">
    <property type="protein sequence ID" value="TDK46115.1"/>
    <property type="molecule type" value="Genomic_DNA"/>
</dbReference>
<dbReference type="Pfam" id="PF03717">
    <property type="entry name" value="PBP_dimer"/>
    <property type="match status" value="1"/>
</dbReference>
<comment type="subcellular location">
    <subcellularLocation>
        <location evidence="1">Membrane</location>
    </subcellularLocation>
</comment>
<comment type="caution">
    <text evidence="5">The sequence shown here is derived from an EMBL/GenBank/DDBJ whole genome shotgun (WGS) entry which is preliminary data.</text>
</comment>
<organism evidence="5 6">
    <name type="scientific">Algoriphagus formosus</name>
    <dbReference type="NCBI Taxonomy" id="2007308"/>
    <lineage>
        <taxon>Bacteria</taxon>
        <taxon>Pseudomonadati</taxon>
        <taxon>Bacteroidota</taxon>
        <taxon>Cytophagia</taxon>
        <taxon>Cytophagales</taxon>
        <taxon>Cyclobacteriaceae</taxon>
        <taxon>Algoriphagus</taxon>
    </lineage>
</organism>
<dbReference type="Proteomes" id="UP000295438">
    <property type="component" value="Unassembled WGS sequence"/>
</dbReference>
<keyword evidence="2" id="KW-0378">Hydrolase</keyword>
<dbReference type="SUPFAM" id="SSF56519">
    <property type="entry name" value="Penicillin binding protein dimerisation domain"/>
    <property type="match status" value="1"/>
</dbReference>
<accession>A0A4R5V3M9</accession>
<dbReference type="InterPro" id="IPR001460">
    <property type="entry name" value="PCN-bd_Tpept"/>
</dbReference>
<evidence type="ECO:0000256" key="3">
    <source>
        <dbReference type="ARBA" id="ARBA00023136"/>
    </source>
</evidence>
<dbReference type="Pfam" id="PF03793">
    <property type="entry name" value="PASTA"/>
    <property type="match status" value="1"/>
</dbReference>
<reference evidence="5 6" key="1">
    <citation type="submission" date="2019-03" db="EMBL/GenBank/DDBJ databases">
        <title>Algoriphagus aquimaris sp. nov., isolated form marine sediment in Pohang, Korea.</title>
        <authorList>
            <person name="Kim J."/>
            <person name="Yoon S.-H."/>
            <person name="Lee S.-S."/>
        </authorList>
    </citation>
    <scope>NUCLEOTIDE SEQUENCE [LARGE SCALE GENOMIC DNA]</scope>
    <source>
        <strain evidence="5 6">F21</strain>
    </source>
</reference>
<dbReference type="GO" id="GO:0008658">
    <property type="term" value="F:penicillin binding"/>
    <property type="evidence" value="ECO:0007669"/>
    <property type="project" value="InterPro"/>
</dbReference>
<evidence type="ECO:0000259" key="4">
    <source>
        <dbReference type="PROSITE" id="PS51178"/>
    </source>
</evidence>
<dbReference type="RefSeq" id="WP_133390386.1">
    <property type="nucleotide sequence ID" value="NZ_SMUW01000031.1"/>
</dbReference>
<dbReference type="Gene3D" id="3.40.710.10">
    <property type="entry name" value="DD-peptidase/beta-lactamase superfamily"/>
    <property type="match status" value="1"/>
</dbReference>
<keyword evidence="3" id="KW-0472">Membrane</keyword>
<dbReference type="SUPFAM" id="SSF54184">
    <property type="entry name" value="Penicillin-binding protein 2x (pbp-2x), c-terminal domain"/>
    <property type="match status" value="1"/>
</dbReference>
<keyword evidence="2" id="KW-0645">Protease</keyword>
<proteinExistence type="predicted"/>
<dbReference type="PANTHER" id="PTHR30627">
    <property type="entry name" value="PEPTIDOGLYCAN D,D-TRANSPEPTIDASE"/>
    <property type="match status" value="1"/>
</dbReference>
<dbReference type="InterPro" id="IPR036138">
    <property type="entry name" value="PBP_dimer_sf"/>
</dbReference>
<dbReference type="CDD" id="cd06575">
    <property type="entry name" value="PASTA_Pbp2x-like_2"/>
    <property type="match status" value="1"/>
</dbReference>
<dbReference type="InterPro" id="IPR005543">
    <property type="entry name" value="PASTA_dom"/>
</dbReference>
<dbReference type="PANTHER" id="PTHR30627:SF1">
    <property type="entry name" value="PEPTIDOGLYCAN D,D-TRANSPEPTIDASE FTSI"/>
    <property type="match status" value="1"/>
</dbReference>
<dbReference type="InterPro" id="IPR012338">
    <property type="entry name" value="Beta-lactam/transpept-like"/>
</dbReference>
<dbReference type="SUPFAM" id="SSF56601">
    <property type="entry name" value="beta-lactamase/transpeptidase-like"/>
    <property type="match status" value="1"/>
</dbReference>
<dbReference type="AlphaFoldDB" id="A0A4R5V3M9"/>
<dbReference type="SMART" id="SM00740">
    <property type="entry name" value="PASTA"/>
    <property type="match status" value="1"/>
</dbReference>